<proteinExistence type="predicted"/>
<evidence type="ECO:0000313" key="6">
    <source>
        <dbReference type="EMBL" id="KAJ8065134.1"/>
    </source>
</evidence>
<feature type="region of interest" description="Disordered" evidence="3">
    <location>
        <begin position="630"/>
        <end position="661"/>
    </location>
</feature>
<evidence type="ECO:0000313" key="7">
    <source>
        <dbReference type="Proteomes" id="UP001152300"/>
    </source>
</evidence>
<evidence type="ECO:0000256" key="1">
    <source>
        <dbReference type="ARBA" id="ARBA00022450"/>
    </source>
</evidence>
<dbReference type="PANTHER" id="PTHR43439:SF2">
    <property type="entry name" value="ENZYME, PUTATIVE (JCVI)-RELATED"/>
    <property type="match status" value="1"/>
</dbReference>
<evidence type="ECO:0008006" key="8">
    <source>
        <dbReference type="Google" id="ProtNLM"/>
    </source>
</evidence>
<keyword evidence="2" id="KW-0597">Phosphoprotein</keyword>
<dbReference type="InterPro" id="IPR036736">
    <property type="entry name" value="ACP-like_sf"/>
</dbReference>
<feature type="compositionally biased region" description="Polar residues" evidence="3">
    <location>
        <begin position="555"/>
        <end position="565"/>
    </location>
</feature>
<dbReference type="InterPro" id="IPR000873">
    <property type="entry name" value="AMP-dep_synth/lig_dom"/>
</dbReference>
<feature type="region of interest" description="Disordered" evidence="3">
    <location>
        <begin position="555"/>
        <end position="579"/>
    </location>
</feature>
<keyword evidence="1" id="KW-0596">Phosphopantetheine</keyword>
<dbReference type="PROSITE" id="PS00455">
    <property type="entry name" value="AMP_BINDING"/>
    <property type="match status" value="1"/>
</dbReference>
<reference evidence="6" key="1">
    <citation type="submission" date="2022-11" db="EMBL/GenBank/DDBJ databases">
        <title>Genome Resource of Sclerotinia nivalis Strain SnTB1, a Plant Pathogen Isolated from American Ginseng.</title>
        <authorList>
            <person name="Fan S."/>
        </authorList>
    </citation>
    <scope>NUCLEOTIDE SEQUENCE</scope>
    <source>
        <strain evidence="6">SnTB1</strain>
    </source>
</reference>
<evidence type="ECO:0000256" key="3">
    <source>
        <dbReference type="SAM" id="MobiDB-lite"/>
    </source>
</evidence>
<dbReference type="InterPro" id="IPR042099">
    <property type="entry name" value="ANL_N_sf"/>
</dbReference>
<feature type="domain" description="AMP-dependent synthetase/ligase" evidence="4">
    <location>
        <begin position="43"/>
        <end position="356"/>
    </location>
</feature>
<dbReference type="InterPro" id="IPR009081">
    <property type="entry name" value="PP-bd_ACP"/>
</dbReference>
<dbReference type="Pfam" id="PF00501">
    <property type="entry name" value="AMP-binding"/>
    <property type="match status" value="1"/>
</dbReference>
<dbReference type="InterPro" id="IPR020845">
    <property type="entry name" value="AMP-binding_CS"/>
</dbReference>
<gene>
    <name evidence="6" type="ORF">OCU04_005847</name>
</gene>
<dbReference type="Gene3D" id="3.40.50.12780">
    <property type="entry name" value="N-terminal domain of ligase-like"/>
    <property type="match status" value="1"/>
</dbReference>
<dbReference type="AlphaFoldDB" id="A0A9X0DJF3"/>
<dbReference type="Pfam" id="PF23562">
    <property type="entry name" value="AMP-binding_C_3"/>
    <property type="match status" value="1"/>
</dbReference>
<keyword evidence="7" id="KW-1185">Reference proteome</keyword>
<dbReference type="SUPFAM" id="SSF56801">
    <property type="entry name" value="Acetyl-CoA synthetase-like"/>
    <property type="match status" value="1"/>
</dbReference>
<dbReference type="EMBL" id="JAPEIS010000006">
    <property type="protein sequence ID" value="KAJ8065134.1"/>
    <property type="molecule type" value="Genomic_DNA"/>
</dbReference>
<dbReference type="OrthoDB" id="429813at2759"/>
<sequence length="754" mass="83093">MSREDTNSVLESHTPLPQCGRRLPPALLDEIAAEDPERVLYSIAKTDQMQDGFQDINSKTVANAVNRCAHWLKQTLGTDNSRVFCYLGPLDLRYIILVMAAPKAGHTAFFTSHRNSLEAHVSLVERTGCSALLLPKEPIPIAQHILQAWPMENVTTPDLDYFLDEEPVESVPFRKTFEEARNEPFCILHTSGSTGIPKPVPITYGSYGGMDSQLMIPSLGHKPTFLSYVEGKRVFFALPVFHAASLNWTVGIALFARVTCVLPPPMPLTAKLASQIFQHSDSYGAIMAPSLVVDCYNNDTYCVTMLQNLKFIVYGGGVLPEEIGDVLCQRIRLTTLMGSCETALLPHEMLEDPRDWEYISLSPCLGHVFKDDRDGLGNLTIIKQKKYELHQGVFSTFPHKEEHALGDLFEPHPLKPGLWRFRARADDIISFTTAEKLNPTTMESTIQANPLVKSAVIGGQGQFQASLLLEPHDYPRNATEKHAFLDQVWPSIVQANRGCPAHGRIMKGFVMLTDPAKPLPRASKDTVQRHAVFKIYEAEWKALYENQARLNQTWKEPAVQSSAPSGDSHGKPSETNSGPVLSNEMILAIDAIIEQKMVAALDRFASAIHAAASQLHSTCSTLSYSSAQDTESSTKGAASPKVNTSSVSTAPDTTSIDDVQPNDFTNGVNGHAKDFVDGQLRQIIYNTLAENLEINNLENDTDLFKFGLDSLQVPSLLNTINAFIVRSGQPVNLIRSEAIYSNPTVAKLVALVSK</sequence>
<evidence type="ECO:0000259" key="4">
    <source>
        <dbReference type="Pfam" id="PF00501"/>
    </source>
</evidence>
<feature type="domain" description="Carrier" evidence="5">
    <location>
        <begin position="684"/>
        <end position="751"/>
    </location>
</feature>
<dbReference type="Pfam" id="PF00550">
    <property type="entry name" value="PP-binding"/>
    <property type="match status" value="1"/>
</dbReference>
<evidence type="ECO:0000259" key="5">
    <source>
        <dbReference type="Pfam" id="PF00550"/>
    </source>
</evidence>
<organism evidence="6 7">
    <name type="scientific">Sclerotinia nivalis</name>
    <dbReference type="NCBI Taxonomy" id="352851"/>
    <lineage>
        <taxon>Eukaryota</taxon>
        <taxon>Fungi</taxon>
        <taxon>Dikarya</taxon>
        <taxon>Ascomycota</taxon>
        <taxon>Pezizomycotina</taxon>
        <taxon>Leotiomycetes</taxon>
        <taxon>Helotiales</taxon>
        <taxon>Sclerotiniaceae</taxon>
        <taxon>Sclerotinia</taxon>
    </lineage>
</organism>
<comment type="caution">
    <text evidence="6">The sequence shown here is derived from an EMBL/GenBank/DDBJ whole genome shotgun (WGS) entry which is preliminary data.</text>
</comment>
<accession>A0A9X0DJF3</accession>
<protein>
    <recommendedName>
        <fullName evidence="8">Carrier domain-containing protein</fullName>
    </recommendedName>
</protein>
<evidence type="ECO:0000256" key="2">
    <source>
        <dbReference type="ARBA" id="ARBA00022553"/>
    </source>
</evidence>
<dbReference type="Proteomes" id="UP001152300">
    <property type="component" value="Unassembled WGS sequence"/>
</dbReference>
<dbReference type="PANTHER" id="PTHR43439">
    <property type="entry name" value="PHENYLACETATE-COENZYME A LIGASE"/>
    <property type="match status" value="1"/>
</dbReference>
<dbReference type="InterPro" id="IPR051414">
    <property type="entry name" value="Adenylate-forming_Reductase"/>
</dbReference>
<name>A0A9X0DJF3_9HELO</name>
<dbReference type="Gene3D" id="1.10.1200.10">
    <property type="entry name" value="ACP-like"/>
    <property type="match status" value="1"/>
</dbReference>